<evidence type="ECO:0000256" key="12">
    <source>
        <dbReference type="ARBA" id="ARBA00054909"/>
    </source>
</evidence>
<comment type="similarity">
    <text evidence="3">Belongs to the FIS1 family.</text>
</comment>
<dbReference type="OrthoDB" id="421154at2759"/>
<evidence type="ECO:0000313" key="16">
    <source>
        <dbReference type="Proteomes" id="UP000694857"/>
    </source>
</evidence>
<dbReference type="InterPro" id="IPR028061">
    <property type="entry name" value="Fis1_TPR_C"/>
</dbReference>
<dbReference type="CTD" id="51024"/>
<dbReference type="InterPro" id="IPR016543">
    <property type="entry name" value="Fis1"/>
</dbReference>
<dbReference type="KEGG" id="bmus:118882017"/>
<dbReference type="GO" id="GO:0000266">
    <property type="term" value="P:mitochondrial fission"/>
    <property type="evidence" value="ECO:0007669"/>
    <property type="project" value="InterPro"/>
</dbReference>
<evidence type="ECO:0000256" key="8">
    <source>
        <dbReference type="ARBA" id="ARBA00022989"/>
    </source>
</evidence>
<dbReference type="SUPFAM" id="SSF48452">
    <property type="entry name" value="TPR-like"/>
    <property type="match status" value="1"/>
</dbReference>
<dbReference type="GO" id="GO:0000422">
    <property type="term" value="P:autophagy of mitochondrion"/>
    <property type="evidence" value="ECO:0007669"/>
    <property type="project" value="TreeGrafter"/>
</dbReference>
<dbReference type="Pfam" id="PF14853">
    <property type="entry name" value="Fis1_TPR_C"/>
    <property type="match status" value="1"/>
</dbReference>
<feature type="transmembrane region" description="Helical" evidence="15">
    <location>
        <begin position="168"/>
        <end position="193"/>
    </location>
</feature>
<dbReference type="GO" id="GO:0043653">
    <property type="term" value="P:mitochondrial fragmentation involved in apoptotic process"/>
    <property type="evidence" value="ECO:0007669"/>
    <property type="project" value="TreeGrafter"/>
</dbReference>
<dbReference type="GeneID" id="118882017"/>
<dbReference type="Gene3D" id="1.25.40.10">
    <property type="entry name" value="Tetratricopeptide repeat domain"/>
    <property type="match status" value="1"/>
</dbReference>
<evidence type="ECO:0000256" key="3">
    <source>
        <dbReference type="ARBA" id="ARBA00008937"/>
    </source>
</evidence>
<dbReference type="GO" id="GO:0016559">
    <property type="term" value="P:peroxisome fission"/>
    <property type="evidence" value="ECO:0007669"/>
    <property type="project" value="TreeGrafter"/>
</dbReference>
<dbReference type="CDD" id="cd12212">
    <property type="entry name" value="Fis1"/>
    <property type="match status" value="1"/>
</dbReference>
<accession>A0A8B8VEZ8</accession>
<dbReference type="PANTHER" id="PTHR13247">
    <property type="entry name" value="TETRATRICOPEPTIDE REPEAT PROTEIN 11 TPR REPEAT PROTEIN 11"/>
    <property type="match status" value="1"/>
</dbReference>
<keyword evidence="7" id="KW-1000">Mitochondrion outer membrane</keyword>
<dbReference type="AlphaFoldDB" id="A0A8B8VEZ8"/>
<comment type="subcellular location">
    <subcellularLocation>
        <location evidence="2">Mitochondrion outer membrane</location>
        <topology evidence="2">Single-pass membrane protein</topology>
    </subcellularLocation>
    <subcellularLocation>
        <location evidence="1">Peroxisome membrane</location>
        <topology evidence="1">Single-pass membrane protein</topology>
    </subcellularLocation>
</comment>
<dbReference type="PANTHER" id="PTHR13247:SF0">
    <property type="entry name" value="MITOCHONDRIAL FISSION 1 PROTEIN"/>
    <property type="match status" value="1"/>
</dbReference>
<keyword evidence="9" id="KW-0496">Mitochondrion</keyword>
<evidence type="ECO:0000256" key="10">
    <source>
        <dbReference type="ARBA" id="ARBA00023136"/>
    </source>
</evidence>
<keyword evidence="11" id="KW-0576">Peroxisome</keyword>
<keyword evidence="6" id="KW-0053">Apoptosis</keyword>
<dbReference type="GO" id="GO:0005778">
    <property type="term" value="C:peroxisomal membrane"/>
    <property type="evidence" value="ECO:0007669"/>
    <property type="project" value="UniProtKB-SubCell"/>
</dbReference>
<comment type="subunit">
    <text evidence="13">Interacts with DNM1L/DLP1 through the TPR region; may form part of a larger protein complex at the endoplasmic reticulum-mitochondrial interface during mitochondrial fission. Interacts with MARCHF5. Interacts with MIEF1. Interacts with PEX11A, PEX11B and PEX11G.</text>
</comment>
<keyword evidence="8 15" id="KW-1133">Transmembrane helix</keyword>
<dbReference type="Proteomes" id="UP000694857">
    <property type="component" value="Chromosome 15"/>
</dbReference>
<evidence type="ECO:0000256" key="5">
    <source>
        <dbReference type="ARBA" id="ARBA00022692"/>
    </source>
</evidence>
<dbReference type="InterPro" id="IPR011990">
    <property type="entry name" value="TPR-like_helical_dom_sf"/>
</dbReference>
<evidence type="ECO:0000256" key="14">
    <source>
        <dbReference type="ARBA" id="ARBA00078586"/>
    </source>
</evidence>
<evidence type="ECO:0000256" key="6">
    <source>
        <dbReference type="ARBA" id="ARBA00022703"/>
    </source>
</evidence>
<evidence type="ECO:0000256" key="7">
    <source>
        <dbReference type="ARBA" id="ARBA00022787"/>
    </source>
</evidence>
<organism evidence="16 17">
    <name type="scientific">Balaenoptera musculus</name>
    <name type="common">Blue whale</name>
    <dbReference type="NCBI Taxonomy" id="9771"/>
    <lineage>
        <taxon>Eukaryota</taxon>
        <taxon>Metazoa</taxon>
        <taxon>Chordata</taxon>
        <taxon>Craniata</taxon>
        <taxon>Vertebrata</taxon>
        <taxon>Euteleostomi</taxon>
        <taxon>Mammalia</taxon>
        <taxon>Eutheria</taxon>
        <taxon>Laurasiatheria</taxon>
        <taxon>Artiodactyla</taxon>
        <taxon>Whippomorpha</taxon>
        <taxon>Cetacea</taxon>
        <taxon>Mysticeti</taxon>
        <taxon>Balaenopteridae</taxon>
        <taxon>Balaenoptera</taxon>
    </lineage>
</organism>
<name>A0A8B8VEZ8_BALMU</name>
<dbReference type="RefSeq" id="XP_036683405.1">
    <property type="nucleotide sequence ID" value="XM_036827510.1"/>
</dbReference>
<dbReference type="GO" id="GO:0005741">
    <property type="term" value="C:mitochondrial outer membrane"/>
    <property type="evidence" value="ECO:0007669"/>
    <property type="project" value="UniProtKB-SubCell"/>
</dbReference>
<evidence type="ECO:0000256" key="15">
    <source>
        <dbReference type="SAM" id="Phobius"/>
    </source>
</evidence>
<evidence type="ECO:0000256" key="4">
    <source>
        <dbReference type="ARBA" id="ARBA00014314"/>
    </source>
</evidence>
<evidence type="ECO:0000256" key="1">
    <source>
        <dbReference type="ARBA" id="ARBA00004549"/>
    </source>
</evidence>
<protein>
    <recommendedName>
        <fullName evidence="4">Mitochondrial fission 1 protein</fullName>
    </recommendedName>
    <alternativeName>
        <fullName evidence="14">FIS1 homolog</fullName>
    </alternativeName>
</protein>
<dbReference type="FunFam" id="1.25.40.10:FF:000147">
    <property type="entry name" value="Mitochondrial fission 1 protein"/>
    <property type="match status" value="1"/>
</dbReference>
<reference evidence="17" key="1">
    <citation type="submission" date="2025-08" db="UniProtKB">
        <authorList>
            <consortium name="RefSeq"/>
        </authorList>
    </citation>
    <scope>IDENTIFICATION</scope>
    <source>
        <tissue evidence="17">Epidermis and Blubber</tissue>
    </source>
</reference>
<keyword evidence="16" id="KW-1185">Reference proteome</keyword>
<evidence type="ECO:0000256" key="2">
    <source>
        <dbReference type="ARBA" id="ARBA00004572"/>
    </source>
</evidence>
<dbReference type="InterPro" id="IPR033745">
    <property type="entry name" value="Fis1_cytosol"/>
</dbReference>
<evidence type="ECO:0000256" key="13">
    <source>
        <dbReference type="ARBA" id="ARBA00064597"/>
    </source>
</evidence>
<evidence type="ECO:0000256" key="11">
    <source>
        <dbReference type="ARBA" id="ARBA00023140"/>
    </source>
</evidence>
<sequence length="198" mass="21309">MPQLSRDAFWLLRCLDFLSVHLDEPKLTVVLIPGCGSLGHWGSWGSCCPRALAGKPGVTGAEMEAQDSDFLPGSYRYSGSGGGLWDTGTRKGEKGFLPSSLPPSLELLPKGSKEEQRDYVFYLAVGNYRLKEYEKALKYVRGLLQTEPQNSQAKELERLIDKAMKKDGLVGMAIVGGMALGVAGLAGLIGLAVSKSKS</sequence>
<comment type="function">
    <text evidence="12">Involved in the fragmentation of the mitochondrial network and its perinuclear clustering. Plays a minor role in the recruitment and association of the fission mediator dynamin-related protein 1 (DNM1L) to the mitochondrial surface and mitochondrial fission. May not be essential for the assembly of functional fission complexes and the subsequent membrane scission event. Also mediates peroxisomal fission. May act when the products of fission are directed toward mitochondrial homeostasis, mitophagy, or apoptosis. Can induce cytochrome c release from the mitochondrion to the cytosol, ultimately leading to apoptosis.</text>
</comment>
<keyword evidence="5 15" id="KW-0812">Transmembrane</keyword>
<gene>
    <name evidence="17" type="primary">FIS1</name>
</gene>
<proteinExistence type="inferred from homology"/>
<evidence type="ECO:0000313" key="17">
    <source>
        <dbReference type="RefSeq" id="XP_036683405.1"/>
    </source>
</evidence>
<keyword evidence="10 15" id="KW-0472">Membrane</keyword>
<evidence type="ECO:0000256" key="9">
    <source>
        <dbReference type="ARBA" id="ARBA00023128"/>
    </source>
</evidence>